<proteinExistence type="predicted"/>
<keyword evidence="4" id="KW-1185">Reference proteome</keyword>
<dbReference type="RefSeq" id="WP_116236210.1">
    <property type="nucleotide sequence ID" value="NZ_QRDP01000004.1"/>
</dbReference>
<evidence type="ECO:0000313" key="4">
    <source>
        <dbReference type="Proteomes" id="UP000256310"/>
    </source>
</evidence>
<dbReference type="AlphaFoldDB" id="A0A3D9FGD0"/>
<dbReference type="InterPro" id="IPR051804">
    <property type="entry name" value="Carb_Metab_Reg_Kinase/Isom"/>
</dbReference>
<keyword evidence="2" id="KW-0862">Zinc</keyword>
<comment type="caution">
    <text evidence="3">The sequence shown here is derived from an EMBL/GenBank/DDBJ whole genome shotgun (WGS) entry which is preliminary data.</text>
</comment>
<accession>A0A3D9FGD0</accession>
<dbReference type="SUPFAM" id="SSF51182">
    <property type="entry name" value="RmlC-like cupins"/>
    <property type="match status" value="1"/>
</dbReference>
<name>A0A3D9FGD0_9SPHN</name>
<dbReference type="EMBL" id="QRDP01000004">
    <property type="protein sequence ID" value="RED16849.1"/>
    <property type="molecule type" value="Genomic_DNA"/>
</dbReference>
<dbReference type="PANTHER" id="PTHR42742">
    <property type="entry name" value="TRANSCRIPTIONAL REPRESSOR MPRA"/>
    <property type="match status" value="1"/>
</dbReference>
<protein>
    <submittedName>
        <fullName evidence="3">Mannose-6-phosphate isomerase type 1</fullName>
    </submittedName>
</protein>
<dbReference type="Gene3D" id="2.60.120.10">
    <property type="entry name" value="Jelly Rolls"/>
    <property type="match status" value="1"/>
</dbReference>
<dbReference type="CDD" id="cd07010">
    <property type="entry name" value="cupin_PMI_type_I_N_bac"/>
    <property type="match status" value="1"/>
</dbReference>
<gene>
    <name evidence="3" type="ORF">DFR46_1881</name>
</gene>
<keyword evidence="3" id="KW-0413">Isomerase</keyword>
<dbReference type="OrthoDB" id="9808275at2"/>
<evidence type="ECO:0000256" key="2">
    <source>
        <dbReference type="ARBA" id="ARBA00022833"/>
    </source>
</evidence>
<dbReference type="PANTHER" id="PTHR42742:SF3">
    <property type="entry name" value="FRUCTOKINASE"/>
    <property type="match status" value="1"/>
</dbReference>
<sequence length="280" mass="29805">MTAVRLTTRTIEKVWGRHRLGLGFDDVPAGAEPVGEIWFEAPDGAAPELLVKYLFTSARLSVQVHPDDDQARARGHARGKEECWLILDAEPEATIGIGLTETIDSTALRAAALDGSIERLLDWKPVAPGDFFYLTAGTIHAIGAGVTLLEVQQNIDLTYRLYDYGRPRTLHLDDAADVAVRTPWHAPDAPGEVAPGRTILAAGRKFVLEQWSGDHAGRLGHADSGPCWLIPLEGSGTIDGQDAAPGGVWYASDAATIAYSGALLVAYPGGKVAPALLKAA</sequence>
<reference evidence="3 4" key="1">
    <citation type="submission" date="2018-07" db="EMBL/GenBank/DDBJ databases">
        <title>Genomic Encyclopedia of Type Strains, Phase IV (KMG-IV): sequencing the most valuable type-strain genomes for metagenomic binning, comparative biology and taxonomic classification.</title>
        <authorList>
            <person name="Goeker M."/>
        </authorList>
    </citation>
    <scope>NUCLEOTIDE SEQUENCE [LARGE SCALE GENOMIC DNA]</scope>
    <source>
        <strain evidence="3 4">DSM 26725</strain>
    </source>
</reference>
<dbReference type="InterPro" id="IPR011051">
    <property type="entry name" value="RmlC_Cupin_sf"/>
</dbReference>
<dbReference type="GO" id="GO:0046872">
    <property type="term" value="F:metal ion binding"/>
    <property type="evidence" value="ECO:0007669"/>
    <property type="project" value="UniProtKB-KW"/>
</dbReference>
<organism evidence="3 4">
    <name type="scientific">Parasphingopyxis lamellibrachiae</name>
    <dbReference type="NCBI Taxonomy" id="680125"/>
    <lineage>
        <taxon>Bacteria</taxon>
        <taxon>Pseudomonadati</taxon>
        <taxon>Pseudomonadota</taxon>
        <taxon>Alphaproteobacteria</taxon>
        <taxon>Sphingomonadales</taxon>
        <taxon>Sphingomonadaceae</taxon>
        <taxon>Parasphingopyxis</taxon>
    </lineage>
</organism>
<evidence type="ECO:0000256" key="1">
    <source>
        <dbReference type="ARBA" id="ARBA00022723"/>
    </source>
</evidence>
<dbReference type="InterPro" id="IPR014710">
    <property type="entry name" value="RmlC-like_jellyroll"/>
</dbReference>
<dbReference type="Proteomes" id="UP000256310">
    <property type="component" value="Unassembled WGS sequence"/>
</dbReference>
<evidence type="ECO:0000313" key="3">
    <source>
        <dbReference type="EMBL" id="RED16849.1"/>
    </source>
</evidence>
<dbReference type="GO" id="GO:0016853">
    <property type="term" value="F:isomerase activity"/>
    <property type="evidence" value="ECO:0007669"/>
    <property type="project" value="UniProtKB-KW"/>
</dbReference>
<keyword evidence="1" id="KW-0479">Metal-binding</keyword>